<sequence>MKRSVTTVPFGFEPSPEKYRGTLIYYDAFEDTTHEELDNAAKMAEERSFSTFVLYPLHEETAKRMLKHPVSAYYKRERELENWKEERGSGAYIEGFEAKRKKYTPMDTALRHLTDKFPAPHFLYLTPEMANLFASYSSFPEWITKLRLILAAKPEHTHPLLEKYRSRWNTASEQEEEA</sequence>
<proteinExistence type="predicted"/>
<organism evidence="1 2">
    <name type="scientific">Paenibacillus chibensis</name>
    <dbReference type="NCBI Taxonomy" id="59846"/>
    <lineage>
        <taxon>Bacteria</taxon>
        <taxon>Bacillati</taxon>
        <taxon>Bacillota</taxon>
        <taxon>Bacilli</taxon>
        <taxon>Bacillales</taxon>
        <taxon>Paenibacillaceae</taxon>
        <taxon>Paenibacillus</taxon>
    </lineage>
</organism>
<dbReference type="EMBL" id="JARTLD010000044">
    <property type="protein sequence ID" value="MED5018982.1"/>
    <property type="molecule type" value="Genomic_DNA"/>
</dbReference>
<accession>A0ABU6PW04</accession>
<reference evidence="1 2" key="1">
    <citation type="submission" date="2023-03" db="EMBL/GenBank/DDBJ databases">
        <title>Bacillus Genome Sequencing.</title>
        <authorList>
            <person name="Dunlap C."/>
        </authorList>
    </citation>
    <scope>NUCLEOTIDE SEQUENCE [LARGE SCALE GENOMIC DNA]</scope>
    <source>
        <strain evidence="1 2">NRS-52</strain>
    </source>
</reference>
<name>A0ABU6PW04_9BACL</name>
<evidence type="ECO:0000313" key="1">
    <source>
        <dbReference type="EMBL" id="MED5018982.1"/>
    </source>
</evidence>
<evidence type="ECO:0000313" key="2">
    <source>
        <dbReference type="Proteomes" id="UP001343257"/>
    </source>
</evidence>
<protein>
    <submittedName>
        <fullName evidence="1">Uncharacterized protein</fullName>
    </submittedName>
</protein>
<dbReference type="RefSeq" id="WP_328279664.1">
    <property type="nucleotide sequence ID" value="NZ_JARTLD010000044.1"/>
</dbReference>
<comment type="caution">
    <text evidence="1">The sequence shown here is derived from an EMBL/GenBank/DDBJ whole genome shotgun (WGS) entry which is preliminary data.</text>
</comment>
<gene>
    <name evidence="1" type="ORF">P9847_16850</name>
</gene>
<keyword evidence="2" id="KW-1185">Reference proteome</keyword>
<dbReference type="Proteomes" id="UP001343257">
    <property type="component" value="Unassembled WGS sequence"/>
</dbReference>